<dbReference type="PIRSF" id="PIRSF006181">
    <property type="entry name" value="EbsC_YbaK"/>
    <property type="match status" value="1"/>
</dbReference>
<protein>
    <recommendedName>
        <fullName evidence="4">Cys-tRNA(Pro)/Cys-tRNA(Cys) deacylase</fullName>
        <ecNumber evidence="4">4.2.-.-</ecNumber>
    </recommendedName>
</protein>
<dbReference type="PANTHER" id="PTHR30411">
    <property type="entry name" value="CYTOPLASMIC PROTEIN"/>
    <property type="match status" value="1"/>
</dbReference>
<evidence type="ECO:0000313" key="7">
    <source>
        <dbReference type="Proteomes" id="UP001500642"/>
    </source>
</evidence>
<dbReference type="SUPFAM" id="SSF55826">
    <property type="entry name" value="YbaK/ProRS associated domain"/>
    <property type="match status" value="1"/>
</dbReference>
<feature type="domain" description="YbaK/aminoacyl-tRNA synthetase-associated" evidence="5">
    <location>
        <begin position="41"/>
        <end position="152"/>
    </location>
</feature>
<dbReference type="RefSeq" id="WP_247423490.1">
    <property type="nucleotide sequence ID" value="NZ_BAABGL010000002.1"/>
</dbReference>
<keyword evidence="2 4" id="KW-0648">Protein biosynthesis</keyword>
<comment type="similarity">
    <text evidence="1 4">Belongs to the prolyl-tRNA editing family. YbaK/EbsC subfamily.</text>
</comment>
<dbReference type="EC" id="4.2.-.-" evidence="4"/>
<proteinExistence type="inferred from homology"/>
<dbReference type="InterPro" id="IPR036754">
    <property type="entry name" value="YbaK/aa-tRNA-synt-asso_dom_sf"/>
</dbReference>
<dbReference type="Pfam" id="PF04073">
    <property type="entry name" value="tRNA_edit"/>
    <property type="match status" value="1"/>
</dbReference>
<dbReference type="NCBIfam" id="TIGR00011">
    <property type="entry name" value="YbaK_EbsC"/>
    <property type="match status" value="1"/>
</dbReference>
<sequence>MSIAARIHSSATPALRVLNLAGVEYSVHEFDHDPAVRRYGPEAVEQLGTDSARVFKTLMILVDAEPVIALVPVSGQLDLKALAGVLGGKKAHLAGIAETERRTGYVAGGVSPFGQRNASPVVLDRTAQDFSTVFVSAGRRGMEIEIRPDDLVMLTNARIGKIANLD</sequence>
<organism evidence="6 7">
    <name type="scientific">Brevibacterium pityocampae</name>
    <dbReference type="NCBI Taxonomy" id="506594"/>
    <lineage>
        <taxon>Bacteria</taxon>
        <taxon>Bacillati</taxon>
        <taxon>Actinomycetota</taxon>
        <taxon>Actinomycetes</taxon>
        <taxon>Micrococcales</taxon>
        <taxon>Brevibacteriaceae</taxon>
        <taxon>Brevibacterium</taxon>
    </lineage>
</organism>
<dbReference type="PANTHER" id="PTHR30411:SF0">
    <property type="entry name" value="CYS-TRNA(PRO)_CYS-TRNA(CYS) DEACYLASE YBAK"/>
    <property type="match status" value="1"/>
</dbReference>
<evidence type="ECO:0000313" key="6">
    <source>
        <dbReference type="EMBL" id="GAA4384344.1"/>
    </source>
</evidence>
<evidence type="ECO:0000256" key="3">
    <source>
        <dbReference type="ARBA" id="ARBA00023239"/>
    </source>
</evidence>
<evidence type="ECO:0000256" key="1">
    <source>
        <dbReference type="ARBA" id="ARBA00009798"/>
    </source>
</evidence>
<evidence type="ECO:0000259" key="5">
    <source>
        <dbReference type="Pfam" id="PF04073"/>
    </source>
</evidence>
<comment type="caution">
    <text evidence="6">The sequence shown here is derived from an EMBL/GenBank/DDBJ whole genome shotgun (WGS) entry which is preliminary data.</text>
</comment>
<name>A0ABP8J3P1_9MICO</name>
<dbReference type="Proteomes" id="UP001500642">
    <property type="component" value="Unassembled WGS sequence"/>
</dbReference>
<dbReference type="Gene3D" id="3.90.960.10">
    <property type="entry name" value="YbaK/aminoacyl-tRNA synthetase-associated domain"/>
    <property type="match status" value="1"/>
</dbReference>
<dbReference type="CDD" id="cd00002">
    <property type="entry name" value="YbaK_deacylase"/>
    <property type="match status" value="1"/>
</dbReference>
<gene>
    <name evidence="6" type="primary">ybaK</name>
    <name evidence="6" type="ORF">GCM10023167_04900</name>
</gene>
<keyword evidence="7" id="KW-1185">Reference proteome</keyword>
<keyword evidence="3 4" id="KW-0456">Lyase</keyword>
<accession>A0ABP8J3P1</accession>
<dbReference type="InterPro" id="IPR004369">
    <property type="entry name" value="Prolyl-tRNA_editing_YbaK/EbsC"/>
</dbReference>
<evidence type="ECO:0000256" key="2">
    <source>
        <dbReference type="ARBA" id="ARBA00022917"/>
    </source>
</evidence>
<reference evidence="7" key="1">
    <citation type="journal article" date="2019" name="Int. J. Syst. Evol. Microbiol.">
        <title>The Global Catalogue of Microorganisms (GCM) 10K type strain sequencing project: providing services to taxonomists for standard genome sequencing and annotation.</title>
        <authorList>
            <consortium name="The Broad Institute Genomics Platform"/>
            <consortium name="The Broad Institute Genome Sequencing Center for Infectious Disease"/>
            <person name="Wu L."/>
            <person name="Ma J."/>
        </authorList>
    </citation>
    <scope>NUCLEOTIDE SEQUENCE [LARGE SCALE GENOMIC DNA]</scope>
    <source>
        <strain evidence="7">JCM 17808</strain>
    </source>
</reference>
<evidence type="ECO:0000256" key="4">
    <source>
        <dbReference type="PIRNR" id="PIRNR006181"/>
    </source>
</evidence>
<dbReference type="EMBL" id="BAABGL010000002">
    <property type="protein sequence ID" value="GAA4384344.1"/>
    <property type="molecule type" value="Genomic_DNA"/>
</dbReference>
<dbReference type="InterPro" id="IPR007214">
    <property type="entry name" value="YbaK/aa-tRNA-synth-assoc-dom"/>
</dbReference>